<name>A0ABR2ZY66_9AGAR</name>
<sequence>MPSFRAISLFFVASLASLSFTSAAPQYTPTASSGCDAACMAKCHLPVIFAGMKAEFAPKVDMISAMSEVKADKIKPVVVEITSIIDKAVVQVQACIDAKVGLDVALAADVEASAVLTIDAFVQVVVSLVASIVLCIQATLKVAAKAELNLFIGMFATVCVRLAVLLQLCCHLVGGLAVSLFVYLTAYIALCARLGVGACVDFLKVAV</sequence>
<comment type="caution">
    <text evidence="3">The sequence shown here is derived from an EMBL/GenBank/DDBJ whole genome shotgun (WGS) entry which is preliminary data.</text>
</comment>
<reference evidence="3 4" key="1">
    <citation type="submission" date="2024-05" db="EMBL/GenBank/DDBJ databases">
        <title>A draft genome resource for the thread blight pathogen Marasmius tenuissimus strain MS-2.</title>
        <authorList>
            <person name="Yulfo-Soto G.E."/>
            <person name="Baruah I.K."/>
            <person name="Amoako-Attah I."/>
            <person name="Bukari Y."/>
            <person name="Meinhardt L.W."/>
            <person name="Bailey B.A."/>
            <person name="Cohen S.P."/>
        </authorList>
    </citation>
    <scope>NUCLEOTIDE SEQUENCE [LARGE SCALE GENOMIC DNA]</scope>
    <source>
        <strain evidence="3 4">MS-2</strain>
    </source>
</reference>
<organism evidence="3 4">
    <name type="scientific">Marasmius tenuissimus</name>
    <dbReference type="NCBI Taxonomy" id="585030"/>
    <lineage>
        <taxon>Eukaryota</taxon>
        <taxon>Fungi</taxon>
        <taxon>Dikarya</taxon>
        <taxon>Basidiomycota</taxon>
        <taxon>Agaricomycotina</taxon>
        <taxon>Agaricomycetes</taxon>
        <taxon>Agaricomycetidae</taxon>
        <taxon>Agaricales</taxon>
        <taxon>Marasmiineae</taxon>
        <taxon>Marasmiaceae</taxon>
        <taxon>Marasmius</taxon>
    </lineage>
</organism>
<gene>
    <name evidence="3" type="ORF">AAF712_006269</name>
</gene>
<evidence type="ECO:0008006" key="5">
    <source>
        <dbReference type="Google" id="ProtNLM"/>
    </source>
</evidence>
<dbReference type="Proteomes" id="UP001437256">
    <property type="component" value="Unassembled WGS sequence"/>
</dbReference>
<feature type="transmembrane region" description="Helical" evidence="1">
    <location>
        <begin position="180"/>
        <end position="203"/>
    </location>
</feature>
<evidence type="ECO:0000256" key="2">
    <source>
        <dbReference type="SAM" id="SignalP"/>
    </source>
</evidence>
<evidence type="ECO:0000313" key="3">
    <source>
        <dbReference type="EMBL" id="KAL0066666.1"/>
    </source>
</evidence>
<feature type="chain" id="PRO_5046420797" description="Transmembrane protein" evidence="2">
    <location>
        <begin position="24"/>
        <end position="207"/>
    </location>
</feature>
<evidence type="ECO:0000256" key="1">
    <source>
        <dbReference type="SAM" id="Phobius"/>
    </source>
</evidence>
<keyword evidence="4" id="KW-1185">Reference proteome</keyword>
<proteinExistence type="predicted"/>
<accession>A0ABR2ZY66</accession>
<feature type="transmembrane region" description="Helical" evidence="1">
    <location>
        <begin position="120"/>
        <end position="140"/>
    </location>
</feature>
<dbReference type="EMBL" id="JBBXMP010000033">
    <property type="protein sequence ID" value="KAL0066666.1"/>
    <property type="molecule type" value="Genomic_DNA"/>
</dbReference>
<dbReference type="PROSITE" id="PS51257">
    <property type="entry name" value="PROKAR_LIPOPROTEIN"/>
    <property type="match status" value="1"/>
</dbReference>
<feature type="transmembrane region" description="Helical" evidence="1">
    <location>
        <begin position="152"/>
        <end position="174"/>
    </location>
</feature>
<keyword evidence="1" id="KW-0472">Membrane</keyword>
<feature type="signal peptide" evidence="2">
    <location>
        <begin position="1"/>
        <end position="23"/>
    </location>
</feature>
<keyword evidence="1" id="KW-1133">Transmembrane helix</keyword>
<protein>
    <recommendedName>
        <fullName evidence="5">Transmembrane protein</fullName>
    </recommendedName>
</protein>
<evidence type="ECO:0000313" key="4">
    <source>
        <dbReference type="Proteomes" id="UP001437256"/>
    </source>
</evidence>
<keyword evidence="2" id="KW-0732">Signal</keyword>
<keyword evidence="1" id="KW-0812">Transmembrane</keyword>